<keyword evidence="5" id="KW-0114">cAMP</keyword>
<dbReference type="InterPro" id="IPR018490">
    <property type="entry name" value="cNMP-bd_dom_sf"/>
</dbReference>
<dbReference type="GO" id="GO:0030552">
    <property type="term" value="F:cAMP binding"/>
    <property type="evidence" value="ECO:0007669"/>
    <property type="project" value="UniProtKB-KW"/>
</dbReference>
<protein>
    <recommendedName>
        <fullName evidence="7">Cyclic nucleotide-binding domain-containing protein 2</fullName>
    </recommendedName>
</protein>
<dbReference type="InterPro" id="IPR014710">
    <property type="entry name" value="RmlC-like_jellyroll"/>
</dbReference>
<comment type="subcellular location">
    <subcellularLocation>
        <location evidence="1">Cytoplasm</location>
        <location evidence="1">Cytosol</location>
    </subcellularLocation>
</comment>
<dbReference type="PROSITE" id="PS50042">
    <property type="entry name" value="CNMP_BINDING_3"/>
    <property type="match status" value="1"/>
</dbReference>
<dbReference type="CDD" id="cd00038">
    <property type="entry name" value="CAP_ED"/>
    <property type="match status" value="1"/>
</dbReference>
<evidence type="ECO:0000256" key="2">
    <source>
        <dbReference type="ARBA" id="ARBA00022490"/>
    </source>
</evidence>
<dbReference type="Gene3D" id="2.60.120.10">
    <property type="entry name" value="Jelly Rolls"/>
    <property type="match status" value="1"/>
</dbReference>
<name>A0A8D0H272_SPHPU</name>
<dbReference type="SUPFAM" id="SSF51206">
    <property type="entry name" value="cAMP-binding domain-like"/>
    <property type="match status" value="1"/>
</dbReference>
<evidence type="ECO:0000256" key="5">
    <source>
        <dbReference type="ARBA" id="ARBA00023149"/>
    </source>
</evidence>
<dbReference type="InterPro" id="IPR000595">
    <property type="entry name" value="cNMP-bd_dom"/>
</dbReference>
<evidence type="ECO:0000256" key="4">
    <source>
        <dbReference type="ARBA" id="ARBA00022741"/>
    </source>
</evidence>
<dbReference type="Ensembl" id="ENSSPUT00000018590.1">
    <property type="protein sequence ID" value="ENSSPUP00000017461.1"/>
    <property type="gene ID" value="ENSSPUG00000013489.1"/>
</dbReference>
<reference evidence="9" key="1">
    <citation type="submission" date="2025-08" db="UniProtKB">
        <authorList>
            <consortium name="Ensembl"/>
        </authorList>
    </citation>
    <scope>IDENTIFICATION</scope>
</reference>
<proteinExistence type="predicted"/>
<evidence type="ECO:0000256" key="6">
    <source>
        <dbReference type="ARBA" id="ARBA00059651"/>
    </source>
</evidence>
<comment type="function">
    <text evidence="6">Essential for male fertility. Plays an important role in spermatogenesis and regulates sperm motility by controlling the development of the flagellar bending of sperm.</text>
</comment>
<reference evidence="9" key="2">
    <citation type="submission" date="2025-09" db="UniProtKB">
        <authorList>
            <consortium name="Ensembl"/>
        </authorList>
    </citation>
    <scope>IDENTIFICATION</scope>
</reference>
<feature type="domain" description="Cyclic nucleotide-binding" evidence="8">
    <location>
        <begin position="29"/>
        <end position="134"/>
    </location>
</feature>
<dbReference type="GO" id="GO:0007283">
    <property type="term" value="P:spermatogenesis"/>
    <property type="evidence" value="ECO:0007669"/>
    <property type="project" value="TreeGrafter"/>
</dbReference>
<dbReference type="PANTHER" id="PTHR23011:SF43">
    <property type="entry name" value="CYCLIC NUCLEOTIDE-BINDING DOMAIN-CONTAINING PROTEIN 2"/>
    <property type="match status" value="1"/>
</dbReference>
<sequence>AIQITEKKPEWRTEEDMRLLRSCLLLLESYHNYSPNLQLLLAKVVRFERYMFEHRRVIIIKKGHTGNSFYFIYLGSVAITADKDGSSAFIDTDPTVLLKGTGFGEFALLKCTKRMATVVCMEETELLVVDKEDLFGNKIDEELQKEFQYHVQNLYCFVFSPQGLSQHLLPEELQDNRSMVLISRGTEVIRFKKDKLEECADNTTMLKLHKLPTRYPSDDKLCQSFLSQNCWKIFKKDMVNLVMESKLMMMARPPDLRPNKEICNSWHVNQAGILDLTAKHHLPQRDTQQQKRRYVPAYAGPGRNAKDLPDIELRLIYAISVPRPSLKGLF</sequence>
<dbReference type="GO" id="GO:0005829">
    <property type="term" value="C:cytosol"/>
    <property type="evidence" value="ECO:0007669"/>
    <property type="project" value="UniProtKB-SubCell"/>
</dbReference>
<dbReference type="OMA" id="LAKIMRF"/>
<dbReference type="Pfam" id="PF00027">
    <property type="entry name" value="cNMP_binding"/>
    <property type="match status" value="1"/>
</dbReference>
<evidence type="ECO:0000313" key="10">
    <source>
        <dbReference type="Proteomes" id="UP000694392"/>
    </source>
</evidence>
<dbReference type="Proteomes" id="UP000694392">
    <property type="component" value="Unplaced"/>
</dbReference>
<evidence type="ECO:0000313" key="9">
    <source>
        <dbReference type="Ensembl" id="ENSSPUP00000017461.1"/>
    </source>
</evidence>
<dbReference type="PANTHER" id="PTHR23011">
    <property type="entry name" value="CYCLIC NUCLEOTIDE-BINDING DOMAIN CONTAINING PROTEIN"/>
    <property type="match status" value="1"/>
</dbReference>
<dbReference type="GeneTree" id="ENSGT00390000003964"/>
<keyword evidence="4" id="KW-0547">Nucleotide-binding</keyword>
<organism evidence="9 10">
    <name type="scientific">Sphenodon punctatus</name>
    <name type="common">Tuatara</name>
    <name type="synonym">Hatteria punctata</name>
    <dbReference type="NCBI Taxonomy" id="8508"/>
    <lineage>
        <taxon>Eukaryota</taxon>
        <taxon>Metazoa</taxon>
        <taxon>Chordata</taxon>
        <taxon>Craniata</taxon>
        <taxon>Vertebrata</taxon>
        <taxon>Euteleostomi</taxon>
        <taxon>Lepidosauria</taxon>
        <taxon>Sphenodontia</taxon>
        <taxon>Sphenodontidae</taxon>
        <taxon>Sphenodon</taxon>
    </lineage>
</organism>
<accession>A0A8D0H272</accession>
<evidence type="ECO:0000256" key="3">
    <source>
        <dbReference type="ARBA" id="ARBA00022566"/>
    </source>
</evidence>
<evidence type="ECO:0000259" key="8">
    <source>
        <dbReference type="PROSITE" id="PS50042"/>
    </source>
</evidence>
<dbReference type="FunFam" id="2.60.120.10:FF:000083">
    <property type="entry name" value="Cyclic nucleotide binding domain containing 2"/>
    <property type="match status" value="1"/>
</dbReference>
<keyword evidence="3" id="KW-0116">cAMP-binding</keyword>
<keyword evidence="2" id="KW-0963">Cytoplasm</keyword>
<dbReference type="AlphaFoldDB" id="A0A8D0H272"/>
<keyword evidence="10" id="KW-1185">Reference proteome</keyword>
<evidence type="ECO:0000256" key="7">
    <source>
        <dbReference type="ARBA" id="ARBA00072573"/>
    </source>
</evidence>
<evidence type="ECO:0000256" key="1">
    <source>
        <dbReference type="ARBA" id="ARBA00004514"/>
    </source>
</evidence>